<sequence>MAQGKTGGASVTEQLNWGSNAYRIVESSLLSDESTSDDKTDHYGKDLFITTPGQLEWRIDDEDDAHKDMPTEQAEAGSWWSQGSSDGPFELVDNYGAGARWQSGLGEPPPAPLGTTCARRQGADSPPLSCTTTRASERDVESATLVCVQTRAPPGHPVAGSPADAEFIPGQERSAVWCSVNRGQGSNGDVLGSIVGSGGCCVARVCVMASSGETCDPG</sequence>
<evidence type="ECO:0000313" key="1">
    <source>
        <dbReference type="EMBL" id="KAJ8870964.1"/>
    </source>
</evidence>
<comment type="caution">
    <text evidence="1">The sequence shown here is derived from an EMBL/GenBank/DDBJ whole genome shotgun (WGS) entry which is preliminary data.</text>
</comment>
<name>A0ABQ9GEZ4_9NEOP</name>
<evidence type="ECO:0000313" key="2">
    <source>
        <dbReference type="Proteomes" id="UP001159363"/>
    </source>
</evidence>
<organism evidence="1 2">
    <name type="scientific">Dryococelus australis</name>
    <dbReference type="NCBI Taxonomy" id="614101"/>
    <lineage>
        <taxon>Eukaryota</taxon>
        <taxon>Metazoa</taxon>
        <taxon>Ecdysozoa</taxon>
        <taxon>Arthropoda</taxon>
        <taxon>Hexapoda</taxon>
        <taxon>Insecta</taxon>
        <taxon>Pterygota</taxon>
        <taxon>Neoptera</taxon>
        <taxon>Polyneoptera</taxon>
        <taxon>Phasmatodea</taxon>
        <taxon>Verophasmatodea</taxon>
        <taxon>Anareolatae</taxon>
        <taxon>Phasmatidae</taxon>
        <taxon>Eurycanthinae</taxon>
        <taxon>Dryococelus</taxon>
    </lineage>
</organism>
<dbReference type="EMBL" id="JARBHB010000012">
    <property type="protein sequence ID" value="KAJ8870964.1"/>
    <property type="molecule type" value="Genomic_DNA"/>
</dbReference>
<proteinExistence type="predicted"/>
<keyword evidence="2" id="KW-1185">Reference proteome</keyword>
<reference evidence="1 2" key="1">
    <citation type="submission" date="2023-02" db="EMBL/GenBank/DDBJ databases">
        <title>LHISI_Scaffold_Assembly.</title>
        <authorList>
            <person name="Stuart O.P."/>
            <person name="Cleave R."/>
            <person name="Magrath M.J.L."/>
            <person name="Mikheyev A.S."/>
        </authorList>
    </citation>
    <scope>NUCLEOTIDE SEQUENCE [LARGE SCALE GENOMIC DNA]</scope>
    <source>
        <strain evidence="1">Daus_M_001</strain>
        <tissue evidence="1">Leg muscle</tissue>
    </source>
</reference>
<protein>
    <submittedName>
        <fullName evidence="1">Uncharacterized protein</fullName>
    </submittedName>
</protein>
<gene>
    <name evidence="1" type="ORF">PR048_027266</name>
</gene>
<dbReference type="Proteomes" id="UP001159363">
    <property type="component" value="Chromosome 11"/>
</dbReference>
<accession>A0ABQ9GEZ4</accession>